<protein>
    <recommendedName>
        <fullName evidence="2">Beta-lactamase-related domain-containing protein</fullName>
    </recommendedName>
</protein>
<organism evidence="3">
    <name type="scientific">uncultured Nocardioidaceae bacterium</name>
    <dbReference type="NCBI Taxonomy" id="253824"/>
    <lineage>
        <taxon>Bacteria</taxon>
        <taxon>Bacillati</taxon>
        <taxon>Actinomycetota</taxon>
        <taxon>Actinomycetes</taxon>
        <taxon>Propionibacteriales</taxon>
        <taxon>Nocardioidaceae</taxon>
        <taxon>environmental samples</taxon>
    </lineage>
</organism>
<dbReference type="InterPro" id="IPR001466">
    <property type="entry name" value="Beta-lactam-related"/>
</dbReference>
<dbReference type="PANTHER" id="PTHR43283">
    <property type="entry name" value="BETA-LACTAMASE-RELATED"/>
    <property type="match status" value="1"/>
</dbReference>
<dbReference type="AlphaFoldDB" id="A0A6J4MVB5"/>
<dbReference type="SUPFAM" id="SSF56601">
    <property type="entry name" value="beta-lactamase/transpeptidase-like"/>
    <property type="match status" value="1"/>
</dbReference>
<dbReference type="Gene3D" id="3.40.710.10">
    <property type="entry name" value="DD-peptidase/beta-lactamase superfamily"/>
    <property type="match status" value="1"/>
</dbReference>
<name>A0A6J4MVB5_9ACTN</name>
<feature type="domain" description="Beta-lactamase-related" evidence="2">
    <location>
        <begin position="90"/>
        <end position="381"/>
    </location>
</feature>
<dbReference type="Pfam" id="PF00144">
    <property type="entry name" value="Beta-lactamase"/>
    <property type="match status" value="1"/>
</dbReference>
<proteinExistence type="predicted"/>
<dbReference type="PANTHER" id="PTHR43283:SF7">
    <property type="entry name" value="BETA-LACTAMASE-RELATED DOMAIN-CONTAINING PROTEIN"/>
    <property type="match status" value="1"/>
</dbReference>
<dbReference type="InterPro" id="IPR012338">
    <property type="entry name" value="Beta-lactam/transpept-like"/>
</dbReference>
<accession>A0A6J4MVB5</accession>
<sequence>MPALAEDGPIVGTPPPEDAVQGWTDPDYWSSYVHDATNGDVNVPYPVDPVKPEAYLPNVTVKDGSYVASLPVAHRDLSDVTYTYNGQTKTIKQFVRTTRTDQVVLVHDGVVIGEFYANGFTAKTRHQAWSVTKTFVAAVVGIAHDEGLISSLQDPIEKYVPRLRGTEWEGVSIKDILQMESGVHWDEGTPVLAVNTQVEQWRDLAIDLYTEGAAGKTRNEFLATLPSMGYEPGTRFAYNSGNTQVLAWMTERLYGTTFEKVLARKLWRPMGAKHEAVMTSDRVGGVVASHGLFARPLDFARFGELLRNGGKTSDGKRVLPRGWVDAMTTMTKVSDGQYGLQTWAHPIAAPDAFSASGFQGQKITVMPSDCITAVRTSHAFGADLRDGAGTEFFAEEWQTMLRAVADALGGCPRQ</sequence>
<dbReference type="InterPro" id="IPR050789">
    <property type="entry name" value="Diverse_Enzym_Activities"/>
</dbReference>
<reference evidence="3" key="1">
    <citation type="submission" date="2020-02" db="EMBL/GenBank/DDBJ databases">
        <authorList>
            <person name="Meier V. D."/>
        </authorList>
    </citation>
    <scope>NUCLEOTIDE SEQUENCE</scope>
    <source>
        <strain evidence="3">AVDCRST_MAG47</strain>
    </source>
</reference>
<evidence type="ECO:0000256" key="1">
    <source>
        <dbReference type="SAM" id="MobiDB-lite"/>
    </source>
</evidence>
<feature type="region of interest" description="Disordered" evidence="1">
    <location>
        <begin position="1"/>
        <end position="24"/>
    </location>
</feature>
<evidence type="ECO:0000259" key="2">
    <source>
        <dbReference type="Pfam" id="PF00144"/>
    </source>
</evidence>
<evidence type="ECO:0000313" key="3">
    <source>
        <dbReference type="EMBL" id="CAA9369748.1"/>
    </source>
</evidence>
<gene>
    <name evidence="3" type="ORF">AVDCRST_MAG47-1086</name>
</gene>
<dbReference type="EMBL" id="CADCUK010000076">
    <property type="protein sequence ID" value="CAA9369748.1"/>
    <property type="molecule type" value="Genomic_DNA"/>
</dbReference>